<evidence type="ECO:0000256" key="1">
    <source>
        <dbReference type="SAM" id="MobiDB-lite"/>
    </source>
</evidence>
<proteinExistence type="predicted"/>
<dbReference type="AlphaFoldDB" id="A0A010QNP4"/>
<dbReference type="HOGENOM" id="CLU_1481866_0_0_1"/>
<feature type="compositionally biased region" description="Basic residues" evidence="1">
    <location>
        <begin position="1"/>
        <end position="10"/>
    </location>
</feature>
<gene>
    <name evidence="2" type="ORF">CFIO01_09553</name>
</gene>
<reference evidence="2 3" key="1">
    <citation type="submission" date="2014-02" db="EMBL/GenBank/DDBJ databases">
        <title>The genome sequence of Colletotrichum fioriniae PJ7.</title>
        <authorList>
            <person name="Baroncelli R."/>
            <person name="Thon M.R."/>
        </authorList>
    </citation>
    <scope>NUCLEOTIDE SEQUENCE [LARGE SCALE GENOMIC DNA]</scope>
    <source>
        <strain evidence="2 3">PJ7</strain>
    </source>
</reference>
<dbReference type="KEGG" id="cfj:CFIO01_09553"/>
<evidence type="ECO:0000313" key="2">
    <source>
        <dbReference type="EMBL" id="EXF81732.1"/>
    </source>
</evidence>
<dbReference type="Proteomes" id="UP000020467">
    <property type="component" value="Unassembled WGS sequence"/>
</dbReference>
<comment type="caution">
    <text evidence="2">The sequence shown here is derived from an EMBL/GenBank/DDBJ whole genome shotgun (WGS) entry which is preliminary data.</text>
</comment>
<sequence length="182" mass="19823">MPTSRCKHRLTSTQFPKRSPPRPPPISSLGTHSLTRPSILKARRNCSTDPRHQEALDGKQPPSRQTTEGKDSPGPVMGTPRTPNVPDEKGPRGITVYQISQGIYSGVSAALQGRPSSQIKRLNPVEPIPSHGVKGLRDDSGMLFYKPFELSYTDAEPCSIQPPEPVLGYEAIHQAILAAIDL</sequence>
<protein>
    <submittedName>
        <fullName evidence="2">Uncharacterized protein</fullName>
    </submittedName>
</protein>
<name>A0A010QNP4_9PEZI</name>
<keyword evidence="3" id="KW-1185">Reference proteome</keyword>
<dbReference type="EMBL" id="JARH01000354">
    <property type="protein sequence ID" value="EXF81732.1"/>
    <property type="molecule type" value="Genomic_DNA"/>
</dbReference>
<accession>A0A010QNP4</accession>
<feature type="region of interest" description="Disordered" evidence="1">
    <location>
        <begin position="1"/>
        <end position="92"/>
    </location>
</feature>
<evidence type="ECO:0000313" key="3">
    <source>
        <dbReference type="Proteomes" id="UP000020467"/>
    </source>
</evidence>
<organism evidence="2 3">
    <name type="scientific">Colletotrichum fioriniae PJ7</name>
    <dbReference type="NCBI Taxonomy" id="1445577"/>
    <lineage>
        <taxon>Eukaryota</taxon>
        <taxon>Fungi</taxon>
        <taxon>Dikarya</taxon>
        <taxon>Ascomycota</taxon>
        <taxon>Pezizomycotina</taxon>
        <taxon>Sordariomycetes</taxon>
        <taxon>Hypocreomycetidae</taxon>
        <taxon>Glomerellales</taxon>
        <taxon>Glomerellaceae</taxon>
        <taxon>Colletotrichum</taxon>
        <taxon>Colletotrichum acutatum species complex</taxon>
    </lineage>
</organism>